<dbReference type="GO" id="GO:0034040">
    <property type="term" value="F:ATPase-coupled lipid transmembrane transporter activity"/>
    <property type="evidence" value="ECO:0007669"/>
    <property type="project" value="TreeGrafter"/>
</dbReference>
<keyword evidence="3" id="KW-0547">Nucleotide-binding</keyword>
<feature type="domain" description="ABC transmembrane type-1" evidence="9">
    <location>
        <begin position="22"/>
        <end position="288"/>
    </location>
</feature>
<evidence type="ECO:0000313" key="10">
    <source>
        <dbReference type="EMBL" id="RKG38082.1"/>
    </source>
</evidence>
<dbReference type="PANTHER" id="PTHR24221:SF654">
    <property type="entry name" value="ATP-BINDING CASSETTE SUB-FAMILY B MEMBER 6"/>
    <property type="match status" value="1"/>
</dbReference>
<dbReference type="PROSITE" id="PS00211">
    <property type="entry name" value="ABC_TRANSPORTER_1"/>
    <property type="match status" value="1"/>
</dbReference>
<accession>A0A3A8ET96</accession>
<dbReference type="InterPro" id="IPR003593">
    <property type="entry name" value="AAA+_ATPase"/>
</dbReference>
<evidence type="ECO:0000259" key="9">
    <source>
        <dbReference type="PROSITE" id="PS50929"/>
    </source>
</evidence>
<organism evidence="10 11">
    <name type="scientific">Acinetobacter rongchengensis</name>
    <dbReference type="NCBI Taxonomy" id="2419601"/>
    <lineage>
        <taxon>Bacteria</taxon>
        <taxon>Pseudomonadati</taxon>
        <taxon>Pseudomonadota</taxon>
        <taxon>Gammaproteobacteria</taxon>
        <taxon>Moraxellales</taxon>
        <taxon>Moraxellaceae</taxon>
        <taxon>Acinetobacter</taxon>
    </lineage>
</organism>
<evidence type="ECO:0000313" key="11">
    <source>
        <dbReference type="Proteomes" id="UP000280405"/>
    </source>
</evidence>
<feature type="transmembrane region" description="Helical" evidence="7">
    <location>
        <begin position="20"/>
        <end position="45"/>
    </location>
</feature>
<dbReference type="EMBL" id="RAXT01000014">
    <property type="protein sequence ID" value="RKG38082.1"/>
    <property type="molecule type" value="Genomic_DNA"/>
</dbReference>
<evidence type="ECO:0000256" key="5">
    <source>
        <dbReference type="ARBA" id="ARBA00022989"/>
    </source>
</evidence>
<sequence>MNNTLSNIWKMLTPLDKRKLGIVTVLVIFMTIIESLGVVSIMPFLSVLANPESAQQNFLLKKIYILLSAENTNQFIVYLGSVSLVIVVFSACLKIITQYSLNRFSSLQRHYFASRLLDIYLKQNYSFFIQRNSADLTKILLNDVDQVVWGILKPLLTILSYGLIVLAMIVLLIFYDPLMAFTTAGVIITFYTVMFLVVKKFMKKISQEFSKANQERYQSCQEVFGGIKDVMINHAHDYYYDRFDRNSRIYARHYASQESLGQIPLHIIETIGYGCLILLAIFLVLQDHSVGVILPVIGLYGVAAYRMLPAAQNIYRAITTYKFSEHILNGVVQEFELNEIKNGQKVKGDIINFDHQIELIDVSFAYPNHPEKQILNHINIKIEKNASLGVTGKSGSGKSTLMDIMLGLLQPTSGILKIDGREINERNVQSWQSLVSYVPQFIYLADMSVAENIAFGTPKEQIDFHLVQNAAKLAQIDEFITQNLKDGYNTVIGERGILLSGGQRQRLGIARALYKQPQIIFMDEATSALDTETEKAVNEAIQSLNGKMTIVIIAHRESAVANCSNILSIGFGDLYGK</sequence>
<dbReference type="GO" id="GO:0140359">
    <property type="term" value="F:ABC-type transporter activity"/>
    <property type="evidence" value="ECO:0007669"/>
    <property type="project" value="InterPro"/>
</dbReference>
<comment type="caution">
    <text evidence="10">The sequence shown here is derived from an EMBL/GenBank/DDBJ whole genome shotgun (WGS) entry which is preliminary data.</text>
</comment>
<feature type="transmembrane region" description="Helical" evidence="7">
    <location>
        <begin position="75"/>
        <end position="96"/>
    </location>
</feature>
<dbReference type="InterPro" id="IPR027417">
    <property type="entry name" value="P-loop_NTPase"/>
</dbReference>
<reference evidence="10 11" key="1">
    <citation type="submission" date="2018-09" db="EMBL/GenBank/DDBJ databases">
        <title>The draft genome of Acinetobacter spp. strains.</title>
        <authorList>
            <person name="Qin J."/>
            <person name="Feng Y."/>
            <person name="Zong Z."/>
        </authorList>
    </citation>
    <scope>NUCLEOTIDE SEQUENCE [LARGE SCALE GENOMIC DNA]</scope>
    <source>
        <strain evidence="10 11">WCHAc060115</strain>
    </source>
</reference>
<dbReference type="RefSeq" id="WP_120383980.1">
    <property type="nucleotide sequence ID" value="NZ_RAXT01000014.1"/>
</dbReference>
<dbReference type="PANTHER" id="PTHR24221">
    <property type="entry name" value="ATP-BINDING CASSETTE SUB-FAMILY B"/>
    <property type="match status" value="1"/>
</dbReference>
<dbReference type="Gene3D" id="3.40.50.300">
    <property type="entry name" value="P-loop containing nucleotide triphosphate hydrolases"/>
    <property type="match status" value="1"/>
</dbReference>
<dbReference type="InterPro" id="IPR017871">
    <property type="entry name" value="ABC_transporter-like_CS"/>
</dbReference>
<dbReference type="GO" id="GO:0005886">
    <property type="term" value="C:plasma membrane"/>
    <property type="evidence" value="ECO:0007669"/>
    <property type="project" value="UniProtKB-SubCell"/>
</dbReference>
<evidence type="ECO:0000256" key="6">
    <source>
        <dbReference type="ARBA" id="ARBA00023136"/>
    </source>
</evidence>
<feature type="domain" description="ABC transporter" evidence="8">
    <location>
        <begin position="357"/>
        <end position="577"/>
    </location>
</feature>
<evidence type="ECO:0000259" key="8">
    <source>
        <dbReference type="PROSITE" id="PS50893"/>
    </source>
</evidence>
<dbReference type="InterPro" id="IPR003439">
    <property type="entry name" value="ABC_transporter-like_ATP-bd"/>
</dbReference>
<proteinExistence type="predicted"/>
<feature type="transmembrane region" description="Helical" evidence="7">
    <location>
        <begin position="263"/>
        <end position="284"/>
    </location>
</feature>
<dbReference type="InterPro" id="IPR011527">
    <property type="entry name" value="ABC1_TM_dom"/>
</dbReference>
<dbReference type="GO" id="GO:0005524">
    <property type="term" value="F:ATP binding"/>
    <property type="evidence" value="ECO:0007669"/>
    <property type="project" value="UniProtKB-KW"/>
</dbReference>
<dbReference type="Pfam" id="PF00005">
    <property type="entry name" value="ABC_tran"/>
    <property type="match status" value="1"/>
</dbReference>
<dbReference type="Gene3D" id="1.20.1560.10">
    <property type="entry name" value="ABC transporter type 1, transmembrane domain"/>
    <property type="match status" value="1"/>
</dbReference>
<dbReference type="Proteomes" id="UP000280405">
    <property type="component" value="Unassembled WGS sequence"/>
</dbReference>
<dbReference type="PROSITE" id="PS50929">
    <property type="entry name" value="ABC_TM1F"/>
    <property type="match status" value="1"/>
</dbReference>
<protein>
    <submittedName>
        <fullName evidence="10">ABC transporter ATP-binding protein</fullName>
    </submittedName>
</protein>
<keyword evidence="5 7" id="KW-1133">Transmembrane helix</keyword>
<dbReference type="OrthoDB" id="9806127at2"/>
<evidence type="ECO:0000256" key="2">
    <source>
        <dbReference type="ARBA" id="ARBA00022692"/>
    </source>
</evidence>
<dbReference type="PROSITE" id="PS50893">
    <property type="entry name" value="ABC_TRANSPORTER_2"/>
    <property type="match status" value="1"/>
</dbReference>
<dbReference type="InterPro" id="IPR036640">
    <property type="entry name" value="ABC1_TM_sf"/>
</dbReference>
<evidence type="ECO:0000256" key="4">
    <source>
        <dbReference type="ARBA" id="ARBA00022840"/>
    </source>
</evidence>
<gene>
    <name evidence="10" type="ORF">D7V20_08950</name>
</gene>
<keyword evidence="4 10" id="KW-0067">ATP-binding</keyword>
<dbReference type="GO" id="GO:0016887">
    <property type="term" value="F:ATP hydrolysis activity"/>
    <property type="evidence" value="ECO:0007669"/>
    <property type="project" value="InterPro"/>
</dbReference>
<dbReference type="AlphaFoldDB" id="A0A3A8ET96"/>
<feature type="transmembrane region" description="Helical" evidence="7">
    <location>
        <begin position="290"/>
        <end position="308"/>
    </location>
</feature>
<feature type="transmembrane region" description="Helical" evidence="7">
    <location>
        <begin position="180"/>
        <end position="198"/>
    </location>
</feature>
<keyword evidence="2 7" id="KW-0812">Transmembrane</keyword>
<dbReference type="SUPFAM" id="SSF90123">
    <property type="entry name" value="ABC transporter transmembrane region"/>
    <property type="match status" value="1"/>
</dbReference>
<dbReference type="Pfam" id="PF00664">
    <property type="entry name" value="ABC_membrane"/>
    <property type="match status" value="1"/>
</dbReference>
<keyword evidence="6 7" id="KW-0472">Membrane</keyword>
<evidence type="ECO:0000256" key="7">
    <source>
        <dbReference type="SAM" id="Phobius"/>
    </source>
</evidence>
<comment type="subcellular location">
    <subcellularLocation>
        <location evidence="1">Cell membrane</location>
        <topology evidence="1">Multi-pass membrane protein</topology>
    </subcellularLocation>
</comment>
<evidence type="ECO:0000256" key="3">
    <source>
        <dbReference type="ARBA" id="ARBA00022741"/>
    </source>
</evidence>
<name>A0A3A8ET96_9GAMM</name>
<dbReference type="SUPFAM" id="SSF52540">
    <property type="entry name" value="P-loop containing nucleoside triphosphate hydrolases"/>
    <property type="match status" value="1"/>
</dbReference>
<dbReference type="SMART" id="SM00382">
    <property type="entry name" value="AAA"/>
    <property type="match status" value="1"/>
</dbReference>
<feature type="transmembrane region" description="Helical" evidence="7">
    <location>
        <begin position="155"/>
        <end position="174"/>
    </location>
</feature>
<evidence type="ECO:0000256" key="1">
    <source>
        <dbReference type="ARBA" id="ARBA00004651"/>
    </source>
</evidence>
<dbReference type="InterPro" id="IPR039421">
    <property type="entry name" value="Type_1_exporter"/>
</dbReference>
<keyword evidence="11" id="KW-1185">Reference proteome</keyword>